<evidence type="ECO:0000313" key="2">
    <source>
        <dbReference type="Proteomes" id="UP000566995"/>
    </source>
</evidence>
<dbReference type="RefSeq" id="WP_184596464.1">
    <property type="nucleotide sequence ID" value="NZ_JACHLI010000036.1"/>
</dbReference>
<reference evidence="1 2" key="1">
    <citation type="submission" date="2020-08" db="EMBL/GenBank/DDBJ databases">
        <title>Functional genomics of gut bacteria from endangered species of beetles.</title>
        <authorList>
            <person name="Carlos-Shanley C."/>
        </authorList>
    </citation>
    <scope>NUCLEOTIDE SEQUENCE [LARGE SCALE GENOMIC DNA]</scope>
    <source>
        <strain evidence="1 2">S00179</strain>
    </source>
</reference>
<proteinExistence type="predicted"/>
<dbReference type="EMBL" id="JACHLI010000036">
    <property type="protein sequence ID" value="MBB4867188.1"/>
    <property type="molecule type" value="Genomic_DNA"/>
</dbReference>
<evidence type="ECO:0000313" key="1">
    <source>
        <dbReference type="EMBL" id="MBB4867188.1"/>
    </source>
</evidence>
<gene>
    <name evidence="1" type="ORF">HNP46_006099</name>
</gene>
<comment type="caution">
    <text evidence="1">The sequence shown here is derived from an EMBL/GenBank/DDBJ whole genome shotgun (WGS) entry which is preliminary data.</text>
</comment>
<sequence>MHAWLCSPDGTLHWDNAGCHLANLNTWVKDPAKVITLTDESQAIGLAGRTSVRPFSRAEWDHDVDEATKILEDCNWLQAP</sequence>
<protein>
    <submittedName>
        <fullName evidence="1">Uncharacterized protein</fullName>
    </submittedName>
</protein>
<dbReference type="AlphaFoldDB" id="A0A7W7P3N7"/>
<name>A0A7W7P3N7_PSENT</name>
<dbReference type="Proteomes" id="UP000566995">
    <property type="component" value="Unassembled WGS sequence"/>
</dbReference>
<organism evidence="1 2">
    <name type="scientific">Pseudomonas nitroreducens</name>
    <dbReference type="NCBI Taxonomy" id="46680"/>
    <lineage>
        <taxon>Bacteria</taxon>
        <taxon>Pseudomonadati</taxon>
        <taxon>Pseudomonadota</taxon>
        <taxon>Gammaproteobacteria</taxon>
        <taxon>Pseudomonadales</taxon>
        <taxon>Pseudomonadaceae</taxon>
        <taxon>Pseudomonas</taxon>
    </lineage>
</organism>
<accession>A0A7W7P3N7</accession>